<reference evidence="2 3" key="1">
    <citation type="submission" date="2023-03" db="EMBL/GenBank/DDBJ databases">
        <title>Genome insight into feeding habits of ladybird beetles.</title>
        <authorList>
            <person name="Li H.-S."/>
            <person name="Huang Y.-H."/>
            <person name="Pang H."/>
        </authorList>
    </citation>
    <scope>NUCLEOTIDE SEQUENCE [LARGE SCALE GENOMIC DNA]</scope>
    <source>
        <strain evidence="2">SYSU_2023b</strain>
        <tissue evidence="2">Whole body</tissue>
    </source>
</reference>
<comment type="caution">
    <text evidence="2">The sequence shown here is derived from an EMBL/GenBank/DDBJ whole genome shotgun (WGS) entry which is preliminary data.</text>
</comment>
<evidence type="ECO:0000313" key="3">
    <source>
        <dbReference type="Proteomes" id="UP001431783"/>
    </source>
</evidence>
<gene>
    <name evidence="2" type="ORF">WA026_004275</name>
</gene>
<dbReference type="AlphaFoldDB" id="A0AAW1V9U0"/>
<evidence type="ECO:0000256" key="1">
    <source>
        <dbReference type="SAM" id="MobiDB-lite"/>
    </source>
</evidence>
<keyword evidence="3" id="KW-1185">Reference proteome</keyword>
<name>A0AAW1V9U0_9CUCU</name>
<dbReference type="Proteomes" id="UP001431783">
    <property type="component" value="Unassembled WGS sequence"/>
</dbReference>
<dbReference type="EMBL" id="JARQZJ010000122">
    <property type="protein sequence ID" value="KAK9888991.1"/>
    <property type="molecule type" value="Genomic_DNA"/>
</dbReference>
<feature type="region of interest" description="Disordered" evidence="1">
    <location>
        <begin position="75"/>
        <end position="96"/>
    </location>
</feature>
<evidence type="ECO:0000313" key="2">
    <source>
        <dbReference type="EMBL" id="KAK9888991.1"/>
    </source>
</evidence>
<accession>A0AAW1V9U0</accession>
<organism evidence="2 3">
    <name type="scientific">Henosepilachna vigintioctopunctata</name>
    <dbReference type="NCBI Taxonomy" id="420089"/>
    <lineage>
        <taxon>Eukaryota</taxon>
        <taxon>Metazoa</taxon>
        <taxon>Ecdysozoa</taxon>
        <taxon>Arthropoda</taxon>
        <taxon>Hexapoda</taxon>
        <taxon>Insecta</taxon>
        <taxon>Pterygota</taxon>
        <taxon>Neoptera</taxon>
        <taxon>Endopterygota</taxon>
        <taxon>Coleoptera</taxon>
        <taxon>Polyphaga</taxon>
        <taxon>Cucujiformia</taxon>
        <taxon>Coccinelloidea</taxon>
        <taxon>Coccinellidae</taxon>
        <taxon>Epilachninae</taxon>
        <taxon>Epilachnini</taxon>
        <taxon>Henosepilachna</taxon>
    </lineage>
</organism>
<proteinExistence type="predicted"/>
<sequence>MLIDNEIDNREELFVSILANFNMGKRLNSIQRDGFSDRATLTGLTYNQEPLWHQTSWKKYFDRSPGKNLKFYMKSKETSKETSKRKHIQVSRSKPKVSRKLNFTQKNDYGPNIAEIEL</sequence>
<feature type="compositionally biased region" description="Basic residues" evidence="1">
    <location>
        <begin position="83"/>
        <end position="96"/>
    </location>
</feature>
<protein>
    <submittedName>
        <fullName evidence="2">Uncharacterized protein</fullName>
    </submittedName>
</protein>